<keyword evidence="4" id="KW-0133">Cell shape</keyword>
<sequence>MTKRKTLKTLALALSISLLAPFASKVHATEKVNTPEIISKAGVVVDYDTGEVIYDKNGNEKMYLASTTKLMTALLFAENAKKTDQIVYTETALAQPPYTMQSEQMLPYGKSFKVGDTIDADTAMKELLLFSGNDAAYMIAEHVGGTSEKFIQMMNDKAKELGLINTHFENPNGLPDSVTGKDVNYSTAYELSILTKKAYENEWIRETMALSNATVTLPGDTIIHLENRNTELGKNGNIGGKTGVTNDAGTCFAGLYERNGRKLIGVVLKSDRNDNDARFRDLNSMMDYSYPAEKQVIKKAGDEVGSLELEYKLFGFFGPTKTITANVTLSEDLKLYNNSLNVNNLKITLNPESNNAWKLASKNDIPLSATVLDSALEVKGSSDLTVFKLIKANMFVYIAIVLAIVIVVILVVLIIKIINNRKRYSRSRRRRRY</sequence>
<dbReference type="AlphaFoldDB" id="A0A174W6S6"/>
<keyword evidence="3" id="KW-0378">Hydrolase</keyword>
<accession>A0A174W6S6</accession>
<dbReference type="GO" id="GO:0071555">
    <property type="term" value="P:cell wall organization"/>
    <property type="evidence" value="ECO:0007669"/>
    <property type="project" value="UniProtKB-KW"/>
</dbReference>
<dbReference type="GO" id="GO:0009252">
    <property type="term" value="P:peptidoglycan biosynthetic process"/>
    <property type="evidence" value="ECO:0007669"/>
    <property type="project" value="UniProtKB-KW"/>
</dbReference>
<protein>
    <recommendedName>
        <fullName evidence="12">Peptidase S11 D-alanyl-D-alanine carboxypeptidase A N-terminal domain-containing protein</fullName>
    </recommendedName>
</protein>
<comment type="similarity">
    <text evidence="1 9">Belongs to the peptidase S11 family.</text>
</comment>
<evidence type="ECO:0000259" key="12">
    <source>
        <dbReference type="Pfam" id="PF00768"/>
    </source>
</evidence>
<evidence type="ECO:0000256" key="4">
    <source>
        <dbReference type="ARBA" id="ARBA00022960"/>
    </source>
</evidence>
<proteinExistence type="inferred from homology"/>
<feature type="active site" description="Proton acceptor" evidence="7">
    <location>
        <position position="69"/>
    </location>
</feature>
<dbReference type="Proteomes" id="UP000092714">
    <property type="component" value="Unassembled WGS sequence"/>
</dbReference>
<evidence type="ECO:0000256" key="3">
    <source>
        <dbReference type="ARBA" id="ARBA00022801"/>
    </source>
</evidence>
<keyword evidence="10" id="KW-0812">Transmembrane</keyword>
<dbReference type="GO" id="GO:0009002">
    <property type="term" value="F:serine-type D-Ala-D-Ala carboxypeptidase activity"/>
    <property type="evidence" value="ECO:0007669"/>
    <property type="project" value="InterPro"/>
</dbReference>
<dbReference type="Gene3D" id="3.40.710.10">
    <property type="entry name" value="DD-peptidase/beta-lactamase superfamily"/>
    <property type="match status" value="1"/>
</dbReference>
<keyword evidence="14" id="KW-1185">Reference proteome</keyword>
<keyword evidence="5" id="KW-0573">Peptidoglycan synthesis</keyword>
<evidence type="ECO:0000256" key="10">
    <source>
        <dbReference type="SAM" id="Phobius"/>
    </source>
</evidence>
<feature type="domain" description="Peptidase S11 D-alanyl-D-alanine carboxypeptidase A N-terminal" evidence="12">
    <location>
        <begin position="31"/>
        <end position="270"/>
    </location>
</feature>
<feature type="binding site" evidence="8">
    <location>
        <position position="241"/>
    </location>
    <ligand>
        <name>substrate</name>
    </ligand>
</feature>
<evidence type="ECO:0000313" key="14">
    <source>
        <dbReference type="Proteomes" id="UP000092714"/>
    </source>
</evidence>
<dbReference type="EMBL" id="MAPZ01000019">
    <property type="protein sequence ID" value="OBY10530.1"/>
    <property type="molecule type" value="Genomic_DNA"/>
</dbReference>
<dbReference type="InterPro" id="IPR012338">
    <property type="entry name" value="Beta-lactam/transpept-like"/>
</dbReference>
<dbReference type="OrthoDB" id="1701915at2"/>
<dbReference type="eggNOG" id="COG1686">
    <property type="taxonomic scope" value="Bacteria"/>
</dbReference>
<feature type="chain" id="PRO_5009821414" description="Peptidase S11 D-alanyl-D-alanine carboxypeptidase A N-terminal domain-containing protein" evidence="11">
    <location>
        <begin position="29"/>
        <end position="433"/>
    </location>
</feature>
<keyword evidence="6" id="KW-0961">Cell wall biogenesis/degradation</keyword>
<keyword evidence="10" id="KW-1133">Transmembrane helix</keyword>
<reference evidence="13 14" key="1">
    <citation type="submission" date="2016-06" db="EMBL/GenBank/DDBJ databases">
        <authorList>
            <person name="Kjaerup R.B."/>
            <person name="Dalgaard T.S."/>
            <person name="Juul-Madsen H.R."/>
        </authorList>
    </citation>
    <scope>NUCLEOTIDE SEQUENCE [LARGE SCALE GENOMIC DNA]</scope>
    <source>
        <strain evidence="13 14">373-A1</strain>
    </source>
</reference>
<keyword evidence="2 11" id="KW-0732">Signal</keyword>
<evidence type="ECO:0000256" key="8">
    <source>
        <dbReference type="PIRSR" id="PIRSR618044-2"/>
    </source>
</evidence>
<evidence type="ECO:0000256" key="11">
    <source>
        <dbReference type="SAM" id="SignalP"/>
    </source>
</evidence>
<name>A0A174W6S6_9CLOT</name>
<dbReference type="PRINTS" id="PR00725">
    <property type="entry name" value="DADACBPTASE1"/>
</dbReference>
<comment type="caution">
    <text evidence="13">The sequence shown here is derived from an EMBL/GenBank/DDBJ whole genome shotgun (WGS) entry which is preliminary data.</text>
</comment>
<dbReference type="Pfam" id="PF00768">
    <property type="entry name" value="Peptidase_S11"/>
    <property type="match status" value="1"/>
</dbReference>
<dbReference type="GeneID" id="42776024"/>
<keyword evidence="10" id="KW-0472">Membrane</keyword>
<dbReference type="PANTHER" id="PTHR21581">
    <property type="entry name" value="D-ALANYL-D-ALANINE CARBOXYPEPTIDASE"/>
    <property type="match status" value="1"/>
</dbReference>
<feature type="active site" description="Acyl-ester intermediate" evidence="7">
    <location>
        <position position="66"/>
    </location>
</feature>
<dbReference type="SUPFAM" id="SSF56601">
    <property type="entry name" value="beta-lactamase/transpeptidase-like"/>
    <property type="match status" value="1"/>
</dbReference>
<dbReference type="PANTHER" id="PTHR21581:SF26">
    <property type="entry name" value="D-ALANYL-D-ALANINE ENDOPEPTIDASE"/>
    <property type="match status" value="1"/>
</dbReference>
<evidence type="ECO:0000256" key="7">
    <source>
        <dbReference type="PIRSR" id="PIRSR618044-1"/>
    </source>
</evidence>
<feature type="signal peptide" evidence="11">
    <location>
        <begin position="1"/>
        <end position="28"/>
    </location>
</feature>
<feature type="transmembrane region" description="Helical" evidence="10">
    <location>
        <begin position="394"/>
        <end position="418"/>
    </location>
</feature>
<organism evidence="13 14">
    <name type="scientific">Clostridium paraputrificum</name>
    <dbReference type="NCBI Taxonomy" id="29363"/>
    <lineage>
        <taxon>Bacteria</taxon>
        <taxon>Bacillati</taxon>
        <taxon>Bacillota</taxon>
        <taxon>Clostridia</taxon>
        <taxon>Eubacteriales</taxon>
        <taxon>Clostridiaceae</taxon>
        <taxon>Clostridium</taxon>
    </lineage>
</organism>
<evidence type="ECO:0000256" key="9">
    <source>
        <dbReference type="RuleBase" id="RU004016"/>
    </source>
</evidence>
<evidence type="ECO:0000256" key="2">
    <source>
        <dbReference type="ARBA" id="ARBA00022729"/>
    </source>
</evidence>
<dbReference type="InterPro" id="IPR001967">
    <property type="entry name" value="Peptidase_S11_N"/>
</dbReference>
<evidence type="ECO:0000256" key="1">
    <source>
        <dbReference type="ARBA" id="ARBA00007164"/>
    </source>
</evidence>
<dbReference type="GO" id="GO:0008360">
    <property type="term" value="P:regulation of cell shape"/>
    <property type="evidence" value="ECO:0007669"/>
    <property type="project" value="UniProtKB-KW"/>
</dbReference>
<feature type="active site" evidence="7">
    <location>
        <position position="131"/>
    </location>
</feature>
<dbReference type="InterPro" id="IPR018044">
    <property type="entry name" value="Peptidase_S11"/>
</dbReference>
<dbReference type="GO" id="GO:0006508">
    <property type="term" value="P:proteolysis"/>
    <property type="evidence" value="ECO:0007669"/>
    <property type="project" value="InterPro"/>
</dbReference>
<dbReference type="RefSeq" id="WP_027098198.1">
    <property type="nucleotide sequence ID" value="NZ_CABHIH010000002.1"/>
</dbReference>
<gene>
    <name evidence="13" type="ORF">CP373A1_08440</name>
</gene>
<evidence type="ECO:0000256" key="5">
    <source>
        <dbReference type="ARBA" id="ARBA00022984"/>
    </source>
</evidence>
<evidence type="ECO:0000313" key="13">
    <source>
        <dbReference type="EMBL" id="OBY10530.1"/>
    </source>
</evidence>
<evidence type="ECO:0000256" key="6">
    <source>
        <dbReference type="ARBA" id="ARBA00023316"/>
    </source>
</evidence>